<keyword evidence="2" id="KW-1133">Transmembrane helix</keyword>
<dbReference type="InterPro" id="IPR047676">
    <property type="entry name" value="FxLYD_dom"/>
</dbReference>
<gene>
    <name evidence="3" type="ORF">QO010_003674</name>
</gene>
<dbReference type="NCBIfam" id="NF038353">
    <property type="entry name" value="FxLYD_dom"/>
    <property type="match status" value="1"/>
</dbReference>
<feature type="transmembrane region" description="Helical" evidence="2">
    <location>
        <begin position="61"/>
        <end position="80"/>
    </location>
</feature>
<dbReference type="EMBL" id="JAUSVS010000008">
    <property type="protein sequence ID" value="MDQ0465882.1"/>
    <property type="molecule type" value="Genomic_DNA"/>
</dbReference>
<proteinExistence type="predicted"/>
<dbReference type="Proteomes" id="UP001228905">
    <property type="component" value="Unassembled WGS sequence"/>
</dbReference>
<evidence type="ECO:0000256" key="2">
    <source>
        <dbReference type="SAM" id="Phobius"/>
    </source>
</evidence>
<name>A0ABU0IV40_9CAUL</name>
<evidence type="ECO:0008006" key="5">
    <source>
        <dbReference type="Google" id="ProtNLM"/>
    </source>
</evidence>
<feature type="compositionally biased region" description="Low complexity" evidence="1">
    <location>
        <begin position="224"/>
        <end position="239"/>
    </location>
</feature>
<protein>
    <recommendedName>
        <fullName evidence="5">DUF3426 domain-containing protein</fullName>
    </recommendedName>
</protein>
<feature type="region of interest" description="Disordered" evidence="1">
    <location>
        <begin position="205"/>
        <end position="250"/>
    </location>
</feature>
<keyword evidence="2" id="KW-0472">Membrane</keyword>
<keyword evidence="2" id="KW-0812">Transmembrane</keyword>
<evidence type="ECO:0000313" key="3">
    <source>
        <dbReference type="EMBL" id="MDQ0465882.1"/>
    </source>
</evidence>
<reference evidence="3 4" key="1">
    <citation type="submission" date="2023-07" db="EMBL/GenBank/DDBJ databases">
        <title>Genomic Encyclopedia of Type Strains, Phase IV (KMG-IV): sequencing the most valuable type-strain genomes for metagenomic binning, comparative biology and taxonomic classification.</title>
        <authorList>
            <person name="Goeker M."/>
        </authorList>
    </citation>
    <scope>NUCLEOTIDE SEQUENCE [LARGE SCALE GENOMIC DNA]</scope>
    <source>
        <strain evidence="3 4">DSM 18695</strain>
    </source>
</reference>
<comment type="caution">
    <text evidence="3">The sequence shown here is derived from an EMBL/GenBank/DDBJ whole genome shotgun (WGS) entry which is preliminary data.</text>
</comment>
<evidence type="ECO:0000256" key="1">
    <source>
        <dbReference type="SAM" id="MobiDB-lite"/>
    </source>
</evidence>
<keyword evidence="4" id="KW-1185">Reference proteome</keyword>
<sequence>MGDVDLELFVDPEQGAFSKPLDSPPVLDTPVSELPGEELPKVFRAKAQTERRVREATATGVIWGGMAVFVSATLLLALFLKTDVARLWPRSATAFATVGQPVNRVGLTIENVTFEPILQDGHAALAVRGLLRNVTGENVTSPPLQVSLLNKQGRRVMAKIALINNPRIPAGETRSFSIALLDPPTTSVELDVTFVTDEKGLKLPSAAQAPTAPTVKTPLKLRGPAEAEPVPMADPAVADPLPPAETTKEP</sequence>
<evidence type="ECO:0000313" key="4">
    <source>
        <dbReference type="Proteomes" id="UP001228905"/>
    </source>
</evidence>
<accession>A0ABU0IV40</accession>
<organism evidence="3 4">
    <name type="scientific">Caulobacter ginsengisoli</name>
    <dbReference type="NCBI Taxonomy" id="400775"/>
    <lineage>
        <taxon>Bacteria</taxon>
        <taxon>Pseudomonadati</taxon>
        <taxon>Pseudomonadota</taxon>
        <taxon>Alphaproteobacteria</taxon>
        <taxon>Caulobacterales</taxon>
        <taxon>Caulobacteraceae</taxon>
        <taxon>Caulobacter</taxon>
    </lineage>
</organism>